<dbReference type="PANTHER" id="PTHR19847">
    <property type="entry name" value="DDB1- AND CUL4-ASSOCIATED FACTOR 11"/>
    <property type="match status" value="1"/>
</dbReference>
<dbReference type="GeneID" id="116295820"/>
<dbReference type="GO" id="GO:0080008">
    <property type="term" value="C:Cul4-RING E3 ubiquitin ligase complex"/>
    <property type="evidence" value="ECO:0007669"/>
    <property type="project" value="TreeGrafter"/>
</dbReference>
<gene>
    <name evidence="4" type="primary">LOC116295820</name>
</gene>
<feature type="compositionally biased region" description="Acidic residues" evidence="2">
    <location>
        <begin position="20"/>
        <end position="31"/>
    </location>
</feature>
<dbReference type="FunCoup" id="A0A6P8HTB2">
    <property type="interactions" value="942"/>
</dbReference>
<keyword evidence="3" id="KW-1185">Reference proteome</keyword>
<keyword evidence="1" id="KW-0853">WD repeat</keyword>
<proteinExistence type="predicted"/>
<feature type="region of interest" description="Disordered" evidence="2">
    <location>
        <begin position="57"/>
        <end position="77"/>
    </location>
</feature>
<dbReference type="Gene3D" id="2.130.10.10">
    <property type="entry name" value="YVTN repeat-like/Quinoprotein amine dehydrogenase"/>
    <property type="match status" value="2"/>
</dbReference>
<dbReference type="Proteomes" id="UP000515163">
    <property type="component" value="Unplaced"/>
</dbReference>
<accession>A0A6P8HTB2</accession>
<sequence length="528" mass="59693">MGSRNTRNIASNTNTNQDNDSPDTDSGGEEPDLVRVLSHLLRSGHVQFIRAPQSLGGGIHIVQGGRDSDENDDESDEDDLLFTGAYKQKDLPNPPDSMIDTSKLEESDIKQQVMISSGQTQNKKRNVLTQLKMRESGKLPKQKFSYGNRALASSNYLPNTVKIKAKYGQKAFCGTYSRDGTVFLSACQDEYIRLFDTTHGRFYNFHSIHARDIGWSIIDTAFSPDQHFLIYSSWSDYIHLCNIYGDCSTHVALDLKPRLRRFCAFSIAFSEDNAEILAGCNDSCLYIYDRASDKRTLRISGHDRDYDVNAIAFADASSQILFSAGDDGLCKVWDRRTLNESNPSPVGVFAGHSDGITFISSKNDTRHLITNCKDQTIKLWDLRKFSSQEGIDQTKHVVGAQRWDYRWQNVPRKNLRRKSLPGDSSIMSYRGHNVRNTLIRCYFSPTHTTGQRYIYTGCSSGSVVIYDILTGKMVSKLRGHDACVRDVSWHPYENKIVSSSWDGKVGLWQYEREIEELELEETGLNTAL</sequence>
<dbReference type="PROSITE" id="PS50294">
    <property type="entry name" value="WD_REPEATS_REGION"/>
    <property type="match status" value="2"/>
</dbReference>
<feature type="repeat" description="WD" evidence="1">
    <location>
        <begin position="349"/>
        <end position="383"/>
    </location>
</feature>
<reference evidence="4" key="1">
    <citation type="submission" date="2025-08" db="UniProtKB">
        <authorList>
            <consortium name="RefSeq"/>
        </authorList>
    </citation>
    <scope>IDENTIFICATION</scope>
    <source>
        <tissue evidence="4">Tentacle</tissue>
    </source>
</reference>
<protein>
    <submittedName>
        <fullName evidence="4">DDB1- and CUL4-associated factor 11-like isoform X1</fullName>
    </submittedName>
</protein>
<dbReference type="GO" id="GO:0043161">
    <property type="term" value="P:proteasome-mediated ubiquitin-dependent protein catabolic process"/>
    <property type="evidence" value="ECO:0007669"/>
    <property type="project" value="TreeGrafter"/>
</dbReference>
<dbReference type="InterPro" id="IPR015943">
    <property type="entry name" value="WD40/YVTN_repeat-like_dom_sf"/>
</dbReference>
<feature type="repeat" description="WD" evidence="1">
    <location>
        <begin position="477"/>
        <end position="511"/>
    </location>
</feature>
<evidence type="ECO:0000313" key="4">
    <source>
        <dbReference type="RefSeq" id="XP_031559634.1"/>
    </source>
</evidence>
<dbReference type="InterPro" id="IPR036322">
    <property type="entry name" value="WD40_repeat_dom_sf"/>
</dbReference>
<dbReference type="InterPro" id="IPR001680">
    <property type="entry name" value="WD40_rpt"/>
</dbReference>
<dbReference type="PROSITE" id="PS50082">
    <property type="entry name" value="WD_REPEATS_2"/>
    <property type="match status" value="2"/>
</dbReference>
<dbReference type="FunFam" id="2.130.10.10:FF:000492">
    <property type="entry name" value="LEC14B homolog isoform X2"/>
    <property type="match status" value="1"/>
</dbReference>
<feature type="compositionally biased region" description="Polar residues" evidence="2">
    <location>
        <begin position="1"/>
        <end position="19"/>
    </location>
</feature>
<feature type="region of interest" description="Disordered" evidence="2">
    <location>
        <begin position="1"/>
        <end position="31"/>
    </location>
</feature>
<dbReference type="PANTHER" id="PTHR19847:SF7">
    <property type="entry name" value="DDB1- AND CUL4-ASSOCIATED FACTOR 11"/>
    <property type="match status" value="1"/>
</dbReference>
<dbReference type="SUPFAM" id="SSF50978">
    <property type="entry name" value="WD40 repeat-like"/>
    <property type="match status" value="1"/>
</dbReference>
<dbReference type="OrthoDB" id="63070at2759"/>
<name>A0A6P8HTB2_ACTTE</name>
<dbReference type="RefSeq" id="XP_031559634.1">
    <property type="nucleotide sequence ID" value="XM_031703774.1"/>
</dbReference>
<evidence type="ECO:0000313" key="3">
    <source>
        <dbReference type="Proteomes" id="UP000515163"/>
    </source>
</evidence>
<dbReference type="AlphaFoldDB" id="A0A6P8HTB2"/>
<dbReference type="Pfam" id="PF00400">
    <property type="entry name" value="WD40"/>
    <property type="match status" value="3"/>
</dbReference>
<dbReference type="SMART" id="SM00320">
    <property type="entry name" value="WD40"/>
    <property type="match status" value="7"/>
</dbReference>
<dbReference type="InParanoid" id="A0A6P8HTB2"/>
<evidence type="ECO:0000256" key="1">
    <source>
        <dbReference type="PROSITE-ProRule" id="PRU00221"/>
    </source>
</evidence>
<dbReference type="KEGG" id="aten:116295820"/>
<organism evidence="3 4">
    <name type="scientific">Actinia tenebrosa</name>
    <name type="common">Australian red waratah sea anemone</name>
    <dbReference type="NCBI Taxonomy" id="6105"/>
    <lineage>
        <taxon>Eukaryota</taxon>
        <taxon>Metazoa</taxon>
        <taxon>Cnidaria</taxon>
        <taxon>Anthozoa</taxon>
        <taxon>Hexacorallia</taxon>
        <taxon>Actiniaria</taxon>
        <taxon>Actiniidae</taxon>
        <taxon>Actinia</taxon>
    </lineage>
</organism>
<dbReference type="InterPro" id="IPR051859">
    <property type="entry name" value="DCAF"/>
</dbReference>
<evidence type="ECO:0000256" key="2">
    <source>
        <dbReference type="SAM" id="MobiDB-lite"/>
    </source>
</evidence>